<dbReference type="GeneID" id="136077832"/>
<organism evidence="2 3">
    <name type="scientific">Hydra vulgaris</name>
    <name type="common">Hydra</name>
    <name type="synonym">Hydra attenuata</name>
    <dbReference type="NCBI Taxonomy" id="6087"/>
    <lineage>
        <taxon>Eukaryota</taxon>
        <taxon>Metazoa</taxon>
        <taxon>Cnidaria</taxon>
        <taxon>Hydrozoa</taxon>
        <taxon>Hydroidolina</taxon>
        <taxon>Anthoathecata</taxon>
        <taxon>Aplanulata</taxon>
        <taxon>Hydridae</taxon>
        <taxon>Hydra</taxon>
    </lineage>
</organism>
<protein>
    <submittedName>
        <fullName evidence="3">Uncharacterized protein LOC136077832</fullName>
    </submittedName>
</protein>
<keyword evidence="2" id="KW-1185">Reference proteome</keyword>
<accession>A0ABM4BGD5</accession>
<evidence type="ECO:0000313" key="3">
    <source>
        <dbReference type="RefSeq" id="XP_065648057.1"/>
    </source>
</evidence>
<gene>
    <name evidence="3" type="primary">LOC136077832</name>
</gene>
<evidence type="ECO:0000256" key="1">
    <source>
        <dbReference type="ARBA" id="ARBA00023125"/>
    </source>
</evidence>
<reference evidence="3" key="1">
    <citation type="submission" date="2025-08" db="UniProtKB">
        <authorList>
            <consortium name="RefSeq"/>
        </authorList>
    </citation>
    <scope>IDENTIFICATION</scope>
</reference>
<dbReference type="InterPro" id="IPR050090">
    <property type="entry name" value="Tyrosine_recombinase_XerCD"/>
</dbReference>
<sequence length="375" mass="43316">MSVVQSGDSPIDYKNLFNREFINVWMTKMQDAGREAGTIKSYLGSFVHFYNFVVISGDPRFDENDYNKIDKMKTVIKVWCKTLWKAIERRKYEKQIEDMKRFPTGEQVCNFDKCDLAKEAISTLKAFVADRSLKLNRKSYCLIRDFLIAQVLFDNASRPAAISNMTLGEFESSVSQNDGIVVRVLHHKNDYKGPANITFQHEVYKRVQMFINFVRQRLSDVNVKDCDPVFLSFNGSKMDSSMITTQFSSFWNRGLGLPIEGRMIPTVVRKYTTTMIHNLNPSAKQDTADVLYHSLKQANESYLCQEKQNKASSFTKVICATQRITDKNSIDNIVDELFEKEIIDKNIKTTESLVDEKLYCDERFSEIVNQPTKSK</sequence>
<dbReference type="Proteomes" id="UP001652625">
    <property type="component" value="Chromosome 03"/>
</dbReference>
<proteinExistence type="predicted"/>
<dbReference type="PANTHER" id="PTHR30349:SF41">
    <property type="entry name" value="INTEGRASE_RECOMBINASE PROTEIN MJ0367-RELATED"/>
    <property type="match status" value="1"/>
</dbReference>
<evidence type="ECO:0000313" key="2">
    <source>
        <dbReference type="Proteomes" id="UP001652625"/>
    </source>
</evidence>
<name>A0ABM4BGD5_HYDVU</name>
<dbReference type="InterPro" id="IPR011010">
    <property type="entry name" value="DNA_brk_join_enz"/>
</dbReference>
<dbReference type="RefSeq" id="XP_065648057.1">
    <property type="nucleotide sequence ID" value="XM_065791985.1"/>
</dbReference>
<dbReference type="SUPFAM" id="SSF56349">
    <property type="entry name" value="DNA breaking-rejoining enzymes"/>
    <property type="match status" value="1"/>
</dbReference>
<keyword evidence="1" id="KW-0238">DNA-binding</keyword>
<dbReference type="PANTHER" id="PTHR30349">
    <property type="entry name" value="PHAGE INTEGRASE-RELATED"/>
    <property type="match status" value="1"/>
</dbReference>